<evidence type="ECO:0000313" key="2">
    <source>
        <dbReference type="EMBL" id="KAG6531936.1"/>
    </source>
</evidence>
<name>A0A8J5I1S7_ZINOF</name>
<dbReference type="GO" id="GO:0000390">
    <property type="term" value="P:spliceosomal complex disassembly"/>
    <property type="evidence" value="ECO:0007669"/>
    <property type="project" value="InterPro"/>
</dbReference>
<dbReference type="GO" id="GO:0071008">
    <property type="term" value="C:U2-type post-mRNA release spliceosomal complex"/>
    <property type="evidence" value="ECO:0007669"/>
    <property type="project" value="TreeGrafter"/>
</dbReference>
<sequence length="247" mass="27441">MGKFEAHTKGIGLKLMKKMGFKEGSGLGKNEQGIVASVEAKLRPKNMSIGFNGYKEAKLPVLDEAPKEKMATPVATGPSKEKRWLKQKRGRAEAEILTADESLAKKQEQGIEAVQKVLDMMGPQVEVSMSLDNLSMETEMKENDVPTPELLQYNVRQIVESTELDIQKSDPCHRKQLHVTESIALVVEKIKEDSLFGKEVKECPPKSLNTANIANDAISLVFGKESQGRVREMEFRVTPSKVGMSRQ</sequence>
<proteinExistence type="predicted"/>
<dbReference type="PANTHER" id="PTHR23329:SF1">
    <property type="entry name" value="TUFTELIN-INTERACTING PROTEIN 11"/>
    <property type="match status" value="1"/>
</dbReference>
<reference evidence="2 3" key="1">
    <citation type="submission" date="2020-08" db="EMBL/GenBank/DDBJ databases">
        <title>Plant Genome Project.</title>
        <authorList>
            <person name="Zhang R.-G."/>
        </authorList>
    </citation>
    <scope>NUCLEOTIDE SEQUENCE [LARGE SCALE GENOMIC DNA]</scope>
    <source>
        <tissue evidence="2">Rhizome</tissue>
    </source>
</reference>
<feature type="domain" description="G-patch" evidence="1">
    <location>
        <begin position="8"/>
        <end position="54"/>
    </location>
</feature>
<dbReference type="EMBL" id="JACMSC010000002">
    <property type="protein sequence ID" value="KAG6531936.1"/>
    <property type="molecule type" value="Genomic_DNA"/>
</dbReference>
<dbReference type="GO" id="GO:0003676">
    <property type="term" value="F:nucleic acid binding"/>
    <property type="evidence" value="ECO:0007669"/>
    <property type="project" value="InterPro"/>
</dbReference>
<dbReference type="InterPro" id="IPR045211">
    <property type="entry name" value="TFP11/STIP/Ntr1"/>
</dbReference>
<accession>A0A8J5I1S7</accession>
<evidence type="ECO:0000259" key="1">
    <source>
        <dbReference type="PROSITE" id="PS50174"/>
    </source>
</evidence>
<protein>
    <recommendedName>
        <fullName evidence="1">G-patch domain-containing protein</fullName>
    </recommendedName>
</protein>
<dbReference type="Pfam" id="PF01585">
    <property type="entry name" value="G-patch"/>
    <property type="match status" value="1"/>
</dbReference>
<dbReference type="AlphaFoldDB" id="A0A8J5I1S7"/>
<evidence type="ECO:0000313" key="3">
    <source>
        <dbReference type="Proteomes" id="UP000734854"/>
    </source>
</evidence>
<dbReference type="PANTHER" id="PTHR23329">
    <property type="entry name" value="TUFTELIN-INTERACTING PROTEIN 11-RELATED"/>
    <property type="match status" value="1"/>
</dbReference>
<dbReference type="Proteomes" id="UP000734854">
    <property type="component" value="Unassembled WGS sequence"/>
</dbReference>
<dbReference type="PROSITE" id="PS50174">
    <property type="entry name" value="G_PATCH"/>
    <property type="match status" value="1"/>
</dbReference>
<comment type="caution">
    <text evidence="2">The sequence shown here is derived from an EMBL/GenBank/DDBJ whole genome shotgun (WGS) entry which is preliminary data.</text>
</comment>
<gene>
    <name evidence="2" type="ORF">ZIOFF_005772</name>
</gene>
<dbReference type="InterPro" id="IPR000467">
    <property type="entry name" value="G_patch_dom"/>
</dbReference>
<keyword evidence="3" id="KW-1185">Reference proteome</keyword>
<organism evidence="2 3">
    <name type="scientific">Zingiber officinale</name>
    <name type="common">Ginger</name>
    <name type="synonym">Amomum zingiber</name>
    <dbReference type="NCBI Taxonomy" id="94328"/>
    <lineage>
        <taxon>Eukaryota</taxon>
        <taxon>Viridiplantae</taxon>
        <taxon>Streptophyta</taxon>
        <taxon>Embryophyta</taxon>
        <taxon>Tracheophyta</taxon>
        <taxon>Spermatophyta</taxon>
        <taxon>Magnoliopsida</taxon>
        <taxon>Liliopsida</taxon>
        <taxon>Zingiberales</taxon>
        <taxon>Zingiberaceae</taxon>
        <taxon>Zingiber</taxon>
    </lineage>
</organism>
<dbReference type="SMART" id="SM00443">
    <property type="entry name" value="G_patch"/>
    <property type="match status" value="1"/>
</dbReference>